<evidence type="ECO:0000313" key="10">
    <source>
        <dbReference type="Proteomes" id="UP000675920"/>
    </source>
</evidence>
<evidence type="ECO:0000259" key="9">
    <source>
        <dbReference type="Pfam" id="PF00296"/>
    </source>
</evidence>
<keyword evidence="6 7" id="KW-0503">Monooxygenase</keyword>
<gene>
    <name evidence="7 11" type="primary">ssuD</name>
</gene>
<dbReference type="InterPro" id="IPR036661">
    <property type="entry name" value="Luciferase-like_sf"/>
</dbReference>
<keyword evidence="3 7" id="KW-0285">Flavoprotein</keyword>
<dbReference type="NCBIfam" id="TIGR03565">
    <property type="entry name" value="alk_sulf_monoox"/>
    <property type="match status" value="1"/>
</dbReference>
<evidence type="ECO:0000256" key="8">
    <source>
        <dbReference type="SAM" id="MobiDB-lite"/>
    </source>
</evidence>
<dbReference type="Pfam" id="PF00296">
    <property type="entry name" value="Bac_luciferase"/>
    <property type="match status" value="1"/>
</dbReference>
<evidence type="ECO:0000256" key="4">
    <source>
        <dbReference type="ARBA" id="ARBA00022643"/>
    </source>
</evidence>
<keyword evidence="10" id="KW-1185">Reference proteome</keyword>
<evidence type="ECO:0000256" key="2">
    <source>
        <dbReference type="ARBA" id="ARBA00012113"/>
    </source>
</evidence>
<evidence type="ECO:0000313" key="11">
    <source>
        <dbReference type="RefSeq" id="WP_084545031.1"/>
    </source>
</evidence>
<dbReference type="Gene3D" id="3.20.20.30">
    <property type="entry name" value="Luciferase-like domain"/>
    <property type="match status" value="1"/>
</dbReference>
<comment type="similarity">
    <text evidence="1 7">Belongs to the SsuD family.</text>
</comment>
<dbReference type="InterPro" id="IPR050172">
    <property type="entry name" value="SsuD_RutA_monooxygenase"/>
</dbReference>
<dbReference type="PANTHER" id="PTHR42847:SF4">
    <property type="entry name" value="ALKANESULFONATE MONOOXYGENASE-RELATED"/>
    <property type="match status" value="1"/>
</dbReference>
<organism evidence="10 11">
    <name type="scientific">Derxia gummosa DSM 723</name>
    <dbReference type="NCBI Taxonomy" id="1121388"/>
    <lineage>
        <taxon>Bacteria</taxon>
        <taxon>Pseudomonadati</taxon>
        <taxon>Pseudomonadota</taxon>
        <taxon>Betaproteobacteria</taxon>
        <taxon>Burkholderiales</taxon>
        <taxon>Alcaligenaceae</taxon>
        <taxon>Derxia</taxon>
    </lineage>
</organism>
<comment type="function">
    <text evidence="7">Catalyzes the desulfonation of aliphatic sulfonates.</text>
</comment>
<evidence type="ECO:0000256" key="6">
    <source>
        <dbReference type="ARBA" id="ARBA00023033"/>
    </source>
</evidence>
<dbReference type="HAMAP" id="MF_01229">
    <property type="entry name" value="Alkanesulf_monooxygen"/>
    <property type="match status" value="1"/>
</dbReference>
<evidence type="ECO:0000256" key="5">
    <source>
        <dbReference type="ARBA" id="ARBA00023002"/>
    </source>
</evidence>
<dbReference type="RefSeq" id="WP_084545031.1">
    <property type="nucleotide sequence ID" value="NZ_AXWS01000013.1"/>
</dbReference>
<dbReference type="InterPro" id="IPR019911">
    <property type="entry name" value="Alkanesulphonate_mOase_FMN-dep"/>
</dbReference>
<keyword evidence="4 7" id="KW-0288">FMN</keyword>
<sequence>MSLDIFWFLPTSGDTRYLGKSGFGRPPTLDYLSQVAVAADNLGYDGVLIPTGSGCHDPWAVASHMVPQTKRLKFLVALRTSLGNPVSVARATATLDQASQGRVLLNVVPGGDAAELAADGVFLSHDERYEAADEYLRIWKAVLAGETVNFSGKHHKVVDSRNYFPGVQKPHPPLYFGGSSEAAHELAAEHVDAYLSWGEPPAAVAEKIADVRRRAAARGRTVRFGVRLHVIVRETNDEAWADADRLIRNLDDETIAKIQSRYAKMDSVGQARMAALHGGRRDRLEVSPNLWAGVGLVRGGAGTALVGDPETVAQRLKEYVDLGVDRFVLSGYPHLEEAYRFAELVFPLLPGKKPVTSDARAFTGGPFDASTLGGEAPAPADARAAASRPEAAPLPSFAATGGYADAASRA</sequence>
<comment type="catalytic activity">
    <reaction evidence="7">
        <text>an alkanesulfonate + FMNH2 + O2 = an aldehyde + FMN + sulfite + H2O + 2 H(+)</text>
        <dbReference type="Rhea" id="RHEA:23064"/>
        <dbReference type="ChEBI" id="CHEBI:15377"/>
        <dbReference type="ChEBI" id="CHEBI:15378"/>
        <dbReference type="ChEBI" id="CHEBI:15379"/>
        <dbReference type="ChEBI" id="CHEBI:17359"/>
        <dbReference type="ChEBI" id="CHEBI:17478"/>
        <dbReference type="ChEBI" id="CHEBI:57618"/>
        <dbReference type="ChEBI" id="CHEBI:58210"/>
        <dbReference type="ChEBI" id="CHEBI:134249"/>
        <dbReference type="EC" id="1.14.14.5"/>
    </reaction>
</comment>
<dbReference type="SUPFAM" id="SSF51679">
    <property type="entry name" value="Bacterial luciferase-like"/>
    <property type="match status" value="1"/>
</dbReference>
<dbReference type="AlphaFoldDB" id="A0A8B6XBB2"/>
<accession>A0A8B6XBB2</accession>
<dbReference type="OrthoDB" id="9814695at2"/>
<feature type="domain" description="Luciferase-like" evidence="9">
    <location>
        <begin position="5"/>
        <end position="326"/>
    </location>
</feature>
<dbReference type="InterPro" id="IPR011251">
    <property type="entry name" value="Luciferase-like_dom"/>
</dbReference>
<protein>
    <recommendedName>
        <fullName evidence="2 7">Alkanesulfonate monooxygenase</fullName>
        <ecNumber evidence="2 7">1.14.14.5</ecNumber>
    </recommendedName>
    <alternativeName>
        <fullName evidence="7">FMNH2-dependent aliphatic sulfonate monooxygenase</fullName>
    </alternativeName>
</protein>
<dbReference type="Proteomes" id="UP000675920">
    <property type="component" value="Unplaced"/>
</dbReference>
<evidence type="ECO:0000256" key="7">
    <source>
        <dbReference type="HAMAP-Rule" id="MF_01229"/>
    </source>
</evidence>
<keyword evidence="5 7" id="KW-0560">Oxidoreductase</keyword>
<dbReference type="GO" id="GO:0008726">
    <property type="term" value="F:alkanesulfonate monooxygenase activity"/>
    <property type="evidence" value="ECO:0007669"/>
    <property type="project" value="UniProtKB-UniRule"/>
</dbReference>
<name>A0A8B6XBB2_9BURK</name>
<feature type="region of interest" description="Disordered" evidence="8">
    <location>
        <begin position="366"/>
        <end position="410"/>
    </location>
</feature>
<dbReference type="PANTHER" id="PTHR42847">
    <property type="entry name" value="ALKANESULFONATE MONOOXYGENASE"/>
    <property type="match status" value="1"/>
</dbReference>
<reference evidence="11" key="2">
    <citation type="submission" date="2025-08" db="UniProtKB">
        <authorList>
            <consortium name="RefSeq"/>
        </authorList>
    </citation>
    <scope>IDENTIFICATION</scope>
</reference>
<feature type="compositionally biased region" description="Low complexity" evidence="8">
    <location>
        <begin position="375"/>
        <end position="396"/>
    </location>
</feature>
<evidence type="ECO:0000256" key="1">
    <source>
        <dbReference type="ARBA" id="ARBA00007044"/>
    </source>
</evidence>
<proteinExistence type="inferred from homology"/>
<evidence type="ECO:0000256" key="3">
    <source>
        <dbReference type="ARBA" id="ARBA00022630"/>
    </source>
</evidence>
<dbReference type="CDD" id="cd01094">
    <property type="entry name" value="Alkanesulfonate_monoxygenase"/>
    <property type="match status" value="1"/>
</dbReference>
<dbReference type="NCBIfam" id="NF001939">
    <property type="entry name" value="PRK00719.1"/>
    <property type="match status" value="1"/>
</dbReference>
<dbReference type="GO" id="GO:0046306">
    <property type="term" value="P:alkanesulfonate catabolic process"/>
    <property type="evidence" value="ECO:0007669"/>
    <property type="project" value="TreeGrafter"/>
</dbReference>
<dbReference type="EC" id="1.14.14.5" evidence="2 7"/>
<reference evidence="11" key="1">
    <citation type="journal article" date="1999" name="J. Bacteriol.">
        <title>A novel reduced flavin mononucleotide-dependent methanesulfonate sulfonatase encoded by the sulfur-regulated msu operon of Pseudomonas aeruginosa.</title>
        <authorList>
            <person name="Kertesz M.A."/>
            <person name="Schmidt-Larbig K."/>
            <person name="Wuest T."/>
        </authorList>
    </citation>
    <scope>NUCLEOTIDE SEQUENCE</scope>
</reference>